<feature type="compositionally biased region" description="Low complexity" evidence="1">
    <location>
        <begin position="54"/>
        <end position="69"/>
    </location>
</feature>
<reference evidence="3 4" key="1">
    <citation type="submission" date="2016-09" db="EMBL/GenBank/DDBJ databases">
        <title>Complete genome sequencing of Streptomyces lydicus 103 and metabolic pathways analysis of antibiotic biosynthesis.</title>
        <authorList>
            <person name="Jia N."/>
            <person name="Ding M.-Z."/>
            <person name="Gao F."/>
            <person name="Yuan Y.-J."/>
        </authorList>
    </citation>
    <scope>NUCLEOTIDE SEQUENCE [LARGE SCALE GENOMIC DNA]</scope>
    <source>
        <strain evidence="3 4">103</strain>
    </source>
</reference>
<evidence type="ECO:0000313" key="4">
    <source>
        <dbReference type="Proteomes" id="UP000094094"/>
    </source>
</evidence>
<dbReference type="Proteomes" id="UP000094094">
    <property type="component" value="Chromosome"/>
</dbReference>
<dbReference type="KEGG" id="slc:SL103_15965"/>
<keyword evidence="4" id="KW-1185">Reference proteome</keyword>
<evidence type="ECO:0000259" key="2">
    <source>
        <dbReference type="Pfam" id="PF14016"/>
    </source>
</evidence>
<feature type="compositionally biased region" description="Low complexity" evidence="1">
    <location>
        <begin position="20"/>
        <end position="31"/>
    </location>
</feature>
<evidence type="ECO:0000256" key="1">
    <source>
        <dbReference type="SAM" id="MobiDB-lite"/>
    </source>
</evidence>
<gene>
    <name evidence="3" type="ORF">SL103_15965</name>
</gene>
<proteinExistence type="predicted"/>
<name>A0A1D7VX17_9ACTN</name>
<dbReference type="InterPro" id="IPR025326">
    <property type="entry name" value="DUF4232"/>
</dbReference>
<dbReference type="Pfam" id="PF14016">
    <property type="entry name" value="DUF4232"/>
    <property type="match status" value="1"/>
</dbReference>
<organism evidence="3 4">
    <name type="scientific">Streptomyces lydicus</name>
    <dbReference type="NCBI Taxonomy" id="47763"/>
    <lineage>
        <taxon>Bacteria</taxon>
        <taxon>Bacillati</taxon>
        <taxon>Actinomycetota</taxon>
        <taxon>Actinomycetes</taxon>
        <taxon>Kitasatosporales</taxon>
        <taxon>Streptomycetaceae</taxon>
        <taxon>Streptomyces</taxon>
    </lineage>
</organism>
<feature type="domain" description="DUF4232" evidence="2">
    <location>
        <begin position="72"/>
        <end position="198"/>
    </location>
</feature>
<protein>
    <recommendedName>
        <fullName evidence="2">DUF4232 domain-containing protein</fullName>
    </recommendedName>
</protein>
<feature type="region of interest" description="Disordered" evidence="1">
    <location>
        <begin position="16"/>
        <end position="69"/>
    </location>
</feature>
<accession>A0A1D7VX17</accession>
<sequence length="204" mass="19655">MLAAVAAVALTACQEGKTNGAGDPSAAASQGAGSGNASGGTAGSSQGTGGAGSGQPTAARSAASADNSSDRCTAASMRLRLGAPDAGAGNIRYPLVFTNSGKQTCTLRGFPGVSLLARDAQTIGKPATREQGAGGPVRLAPGASAHAVLHTINEGLKGSGCWKSADLVQAYPPGSKEAMTAHTSGLRVCGDEFSVTAVAPGASG</sequence>
<evidence type="ECO:0000313" key="3">
    <source>
        <dbReference type="EMBL" id="AOP51234.1"/>
    </source>
</evidence>
<dbReference type="EMBL" id="CP017157">
    <property type="protein sequence ID" value="AOP51234.1"/>
    <property type="molecule type" value="Genomic_DNA"/>
</dbReference>
<feature type="compositionally biased region" description="Gly residues" evidence="1">
    <location>
        <begin position="32"/>
        <end position="53"/>
    </location>
</feature>
<dbReference type="AlphaFoldDB" id="A0A1D7VX17"/>